<evidence type="ECO:0000313" key="2">
    <source>
        <dbReference type="Proteomes" id="UP000276133"/>
    </source>
</evidence>
<keyword evidence="2" id="KW-1185">Reference proteome</keyword>
<accession>A0A3M7Q8S1</accession>
<dbReference type="EMBL" id="REGN01006943">
    <property type="protein sequence ID" value="RNA07806.1"/>
    <property type="molecule type" value="Genomic_DNA"/>
</dbReference>
<name>A0A3M7Q8S1_BRAPC</name>
<reference evidence="1 2" key="1">
    <citation type="journal article" date="2018" name="Sci. Rep.">
        <title>Genomic signatures of local adaptation to the degree of environmental predictability in rotifers.</title>
        <authorList>
            <person name="Franch-Gras L."/>
            <person name="Hahn C."/>
            <person name="Garcia-Roger E.M."/>
            <person name="Carmona M.J."/>
            <person name="Serra M."/>
            <person name="Gomez A."/>
        </authorList>
    </citation>
    <scope>NUCLEOTIDE SEQUENCE [LARGE SCALE GENOMIC DNA]</scope>
    <source>
        <strain evidence="1">HYR1</strain>
    </source>
</reference>
<sequence length="164" mass="18965">MQKIVHFHLGIFEKMDLLLDFSFKLFSIILTKKAELFLKIFKVRHWGHSFSSEKQLKDSLPAASKSITVALHWKHVKRWTQHGKAAKMSYLYKLPICRLNAPNDCQSLPQYLHLISCLLVPMIQSRQTEFKYCCLLETIAGIDLFLSYMDGETNMVPSTSGKRS</sequence>
<evidence type="ECO:0000313" key="1">
    <source>
        <dbReference type="EMBL" id="RNA07806.1"/>
    </source>
</evidence>
<dbReference type="AlphaFoldDB" id="A0A3M7Q8S1"/>
<proteinExistence type="predicted"/>
<gene>
    <name evidence="1" type="ORF">BpHYR1_003254</name>
</gene>
<organism evidence="1 2">
    <name type="scientific">Brachionus plicatilis</name>
    <name type="common">Marine rotifer</name>
    <name type="synonym">Brachionus muelleri</name>
    <dbReference type="NCBI Taxonomy" id="10195"/>
    <lineage>
        <taxon>Eukaryota</taxon>
        <taxon>Metazoa</taxon>
        <taxon>Spiralia</taxon>
        <taxon>Gnathifera</taxon>
        <taxon>Rotifera</taxon>
        <taxon>Eurotatoria</taxon>
        <taxon>Monogononta</taxon>
        <taxon>Pseudotrocha</taxon>
        <taxon>Ploima</taxon>
        <taxon>Brachionidae</taxon>
        <taxon>Brachionus</taxon>
    </lineage>
</organism>
<comment type="caution">
    <text evidence="1">The sequence shown here is derived from an EMBL/GenBank/DDBJ whole genome shotgun (WGS) entry which is preliminary data.</text>
</comment>
<protein>
    <submittedName>
        <fullName evidence="1">Uncharacterized protein</fullName>
    </submittedName>
</protein>
<dbReference type="Proteomes" id="UP000276133">
    <property type="component" value="Unassembled WGS sequence"/>
</dbReference>